<feature type="chain" id="PRO_5038452062" description="Lipoprotein" evidence="1">
    <location>
        <begin position="20"/>
        <end position="120"/>
    </location>
</feature>
<organism evidence="2 3">
    <name type="scientific">Thermoactinomyces daqus</name>
    <dbReference type="NCBI Taxonomy" id="1329516"/>
    <lineage>
        <taxon>Bacteria</taxon>
        <taxon>Bacillati</taxon>
        <taxon>Bacillota</taxon>
        <taxon>Bacilli</taxon>
        <taxon>Bacillales</taxon>
        <taxon>Thermoactinomycetaceae</taxon>
        <taxon>Thermoactinomyces</taxon>
    </lineage>
</organism>
<gene>
    <name evidence="2" type="ORF">H1164_09010</name>
</gene>
<evidence type="ECO:0000256" key="1">
    <source>
        <dbReference type="SAM" id="SignalP"/>
    </source>
</evidence>
<accession>A0A7W2AHA9</accession>
<sequence>MKRIFLFGLSLFLACFFTACQRFEKTEDQTGLDKDSHSYTHMGYPESKMKQVALSVPGVRDVRMEYNGEKIMMYIVPEGDFPRSRYHDLVDLIQKRLRSAAPINPVHIKIIKPDEWLHQE</sequence>
<dbReference type="Proteomes" id="UP000530514">
    <property type="component" value="Unassembled WGS sequence"/>
</dbReference>
<dbReference type="AlphaFoldDB" id="A0A7W2AHA9"/>
<evidence type="ECO:0000313" key="2">
    <source>
        <dbReference type="EMBL" id="MBA4543042.1"/>
    </source>
</evidence>
<proteinExistence type="predicted"/>
<keyword evidence="1" id="KW-0732">Signal</keyword>
<evidence type="ECO:0008006" key="4">
    <source>
        <dbReference type="Google" id="ProtNLM"/>
    </source>
</evidence>
<feature type="signal peptide" evidence="1">
    <location>
        <begin position="1"/>
        <end position="19"/>
    </location>
</feature>
<name>A0A7W2AHA9_9BACL</name>
<evidence type="ECO:0000313" key="3">
    <source>
        <dbReference type="Proteomes" id="UP000530514"/>
    </source>
</evidence>
<dbReference type="PROSITE" id="PS51257">
    <property type="entry name" value="PROKAR_LIPOPROTEIN"/>
    <property type="match status" value="1"/>
</dbReference>
<protein>
    <recommendedName>
        <fullName evidence="4">Lipoprotein</fullName>
    </recommendedName>
</protein>
<reference evidence="2 3" key="1">
    <citation type="submission" date="2020-07" db="EMBL/GenBank/DDBJ databases">
        <authorList>
            <person name="Feng H."/>
        </authorList>
    </citation>
    <scope>NUCLEOTIDE SEQUENCE [LARGE SCALE GENOMIC DNA]</scope>
    <source>
        <strain evidence="3">s-11</strain>
    </source>
</reference>
<comment type="caution">
    <text evidence="2">The sequence shown here is derived from an EMBL/GenBank/DDBJ whole genome shotgun (WGS) entry which is preliminary data.</text>
</comment>
<dbReference type="RefSeq" id="WP_033099843.1">
    <property type="nucleotide sequence ID" value="NZ_JACEIP010000011.1"/>
</dbReference>
<dbReference type="OrthoDB" id="2988895at2"/>
<keyword evidence="3" id="KW-1185">Reference proteome</keyword>
<dbReference type="EMBL" id="JACEIP010000011">
    <property type="protein sequence ID" value="MBA4543042.1"/>
    <property type="molecule type" value="Genomic_DNA"/>
</dbReference>